<reference evidence="1 2" key="1">
    <citation type="journal article" date="2020" name="Mol. Biol. Evol.">
        <title>Interspecific Gene Flow and the Evolution of Specialization in Black and White Rhinoceros.</title>
        <authorList>
            <person name="Moodley Y."/>
            <person name="Westbury M.V."/>
            <person name="Russo I.M."/>
            <person name="Gopalakrishnan S."/>
            <person name="Rakotoarivelo A."/>
            <person name="Olsen R.A."/>
            <person name="Prost S."/>
            <person name="Tunstall T."/>
            <person name="Ryder O.A."/>
            <person name="Dalen L."/>
            <person name="Bruford M.W."/>
        </authorList>
    </citation>
    <scope>NUCLEOTIDE SEQUENCE [LARGE SCALE GENOMIC DNA]</scope>
    <source>
        <strain evidence="1">SBR-YM</strain>
        <tissue evidence="1">Skin</tissue>
    </source>
</reference>
<name>A0A7J7EB32_DICBM</name>
<sequence>MLPWLQNLIELVDNVGAKMCCSKREIWKTWHLCNYEEAVGGIKEDAKEHHLRDYCKECRKVDTISDDY</sequence>
<gene>
    <name evidence="1" type="ORF">HPG69_007900</name>
</gene>
<dbReference type="EMBL" id="JACDTQ010003801">
    <property type="protein sequence ID" value="KAF5912907.1"/>
    <property type="molecule type" value="Genomic_DNA"/>
</dbReference>
<comment type="caution">
    <text evidence="1">The sequence shown here is derived from an EMBL/GenBank/DDBJ whole genome shotgun (WGS) entry which is preliminary data.</text>
</comment>
<keyword evidence="2" id="KW-1185">Reference proteome</keyword>
<accession>A0A7J7EB32</accession>
<organism evidence="1 2">
    <name type="scientific">Diceros bicornis minor</name>
    <name type="common">South-central black rhinoceros</name>
    <dbReference type="NCBI Taxonomy" id="77932"/>
    <lineage>
        <taxon>Eukaryota</taxon>
        <taxon>Metazoa</taxon>
        <taxon>Chordata</taxon>
        <taxon>Craniata</taxon>
        <taxon>Vertebrata</taxon>
        <taxon>Euteleostomi</taxon>
        <taxon>Mammalia</taxon>
        <taxon>Eutheria</taxon>
        <taxon>Laurasiatheria</taxon>
        <taxon>Perissodactyla</taxon>
        <taxon>Rhinocerotidae</taxon>
        <taxon>Diceros</taxon>
    </lineage>
</organism>
<protein>
    <submittedName>
        <fullName evidence="1">Uncharacterized protein</fullName>
    </submittedName>
</protein>
<proteinExistence type="predicted"/>
<evidence type="ECO:0000313" key="2">
    <source>
        <dbReference type="Proteomes" id="UP000551758"/>
    </source>
</evidence>
<dbReference type="AlphaFoldDB" id="A0A7J7EB32"/>
<evidence type="ECO:0000313" key="1">
    <source>
        <dbReference type="EMBL" id="KAF5912907.1"/>
    </source>
</evidence>
<dbReference type="Proteomes" id="UP000551758">
    <property type="component" value="Unassembled WGS sequence"/>
</dbReference>